<evidence type="ECO:0000313" key="2">
    <source>
        <dbReference type="EMBL" id="EPX79820.1"/>
    </source>
</evidence>
<dbReference type="Pfam" id="PF08811">
    <property type="entry name" value="DUF1800"/>
    <property type="match status" value="1"/>
</dbReference>
<dbReference type="HOGENOM" id="CLU_026001_0_1_5"/>
<dbReference type="EMBL" id="APVH01000033">
    <property type="protein sequence ID" value="EPX79820.1"/>
    <property type="molecule type" value="Genomic_DNA"/>
</dbReference>
<keyword evidence="3" id="KW-1185">Reference proteome</keyword>
<reference evidence="3" key="1">
    <citation type="journal article" date="2014" name="Stand. Genomic Sci.">
        <title>Genome sequence of the exopolysaccharide-producing Salipiger mucosus type strain (DSM 16094(T)), a moderately halophilic member of the Roseobacter clade.</title>
        <authorList>
            <person name="Riedel T."/>
            <person name="Spring S."/>
            <person name="Fiebig A."/>
            <person name="Petersen J."/>
            <person name="Kyrpides N.C."/>
            <person name="Goker M."/>
            <person name="Klenk H.P."/>
        </authorList>
    </citation>
    <scope>NUCLEOTIDE SEQUENCE [LARGE SCALE GENOMIC DNA]</scope>
    <source>
        <strain evidence="3">DSM 16094</strain>
    </source>
</reference>
<dbReference type="OrthoDB" id="9772295at2"/>
<dbReference type="eggNOG" id="COG5267">
    <property type="taxonomic scope" value="Bacteria"/>
</dbReference>
<evidence type="ECO:0008006" key="4">
    <source>
        <dbReference type="Google" id="ProtNLM"/>
    </source>
</evidence>
<accession>S9RP01</accession>
<dbReference type="STRING" id="1123237.Salmuc_02582"/>
<dbReference type="RefSeq" id="WP_020042817.1">
    <property type="nucleotide sequence ID" value="NZ_KE557278.1"/>
</dbReference>
<proteinExistence type="predicted"/>
<dbReference type="InterPro" id="IPR014917">
    <property type="entry name" value="DUF1800"/>
</dbReference>
<organism evidence="2 3">
    <name type="scientific">Salipiger mucosus DSM 16094</name>
    <dbReference type="NCBI Taxonomy" id="1123237"/>
    <lineage>
        <taxon>Bacteria</taxon>
        <taxon>Pseudomonadati</taxon>
        <taxon>Pseudomonadota</taxon>
        <taxon>Alphaproteobacteria</taxon>
        <taxon>Rhodobacterales</taxon>
        <taxon>Roseobacteraceae</taxon>
        <taxon>Salipiger</taxon>
    </lineage>
</organism>
<feature type="region of interest" description="Disordered" evidence="1">
    <location>
        <begin position="60"/>
        <end position="79"/>
    </location>
</feature>
<protein>
    <recommendedName>
        <fullName evidence="4">DUF1800 domain-containing protein</fullName>
    </recommendedName>
</protein>
<evidence type="ECO:0000313" key="3">
    <source>
        <dbReference type="Proteomes" id="UP000015347"/>
    </source>
</evidence>
<comment type="caution">
    <text evidence="2">The sequence shown here is derived from an EMBL/GenBank/DDBJ whole genome shotgun (WGS) entry which is preliminary data.</text>
</comment>
<sequence length="461" mass="51051">MADFDPILAEIRFGCGLSPTVPPAQSAEAMLATLDSPDTVAKTHPIEPFPDFLSRITARREQQKIRSANRGTAKGEAARERSREINIAARKASAVWMARHIARRIETEAPFRERLSFFWADHFTAIGKAGVIRRGTSPYMQSAIRPHVAGRFEDLLISAVTHPLMLHYLDQNTSVGPNSRLGRRRPDRGVNENLAREILELHTLGVDGPYTQADVRELAELLTGLTFHHTVGRSFRKDIAEPGVQTVLRRGYGGDEPRLGDVKDALRDLARHPATARHLAHKLAVHFVSDRPDPDLVKAIETALLDSGCELRRGYAAMLAHPAAWDDRRPNVKQPFDFVSSALRALAVAPEALTDLREGVFRLRIQQPIQTMGHAWQQPDGPDGLDEADSAWITPQGIATRLRWAVTVPQFLRRDLPDPRDFVTQALGPRATPAVRFAAESAESRADGVGLVLASPAFQRM</sequence>
<gene>
    <name evidence="2" type="ORF">Salmuc_02582</name>
</gene>
<dbReference type="Proteomes" id="UP000015347">
    <property type="component" value="Unassembled WGS sequence"/>
</dbReference>
<evidence type="ECO:0000256" key="1">
    <source>
        <dbReference type="SAM" id="MobiDB-lite"/>
    </source>
</evidence>
<name>S9RP01_9RHOB</name>
<dbReference type="AlphaFoldDB" id="S9RP01"/>